<sequence>MASSKSSPLLNKLTIKNSRMSSRSSFIENKHLRNVSSDLKREPYVFNKNLLINDENASDYINQAAQYSRYQYYNKLYALNSTKFIIPNHLVPRELFWPHIGPKGSKQSSIITIFAIWNTMLGTSLLSLPWGLQQSGFAMGITLIILMGVICLFTCLMIVKSGKYAVEKENVEFVDICEKYLGSIGKFVAFIFGLAAFIGAIMVYWVLMSNFLFKVGVFVHVKVSMENQALVQNYHEKIVTDGVSGSAVICPNKQKSINYTTPSHNESMFYKYWNKEKWIPLYLIPVLLPLSCFKSPTFFTKFNAAGTISVMYILVFVITKAIIWGPNLHFNPSNDIKASQLYNSGFPALAGILALAFYIHNAILSILSTNEKPENNARDVSIAYTLTGCMYFTVAVVFYSCFPLDKSCIEQVFLDNFPSTDIMVFIAQCGLLFQMTTVFPLLVYIVRVQIFSYFWKSIDFGYLPIILLSTLSVSTGVFMAVFYPQVGHIIRYVGSLSGLVFIFTLPSLVFMIINKSQGQLTWWRILIYTFLISLGVVNLIAQFLIK</sequence>
<evidence type="ECO:0000256" key="15">
    <source>
        <dbReference type="SAM" id="Phobius"/>
    </source>
</evidence>
<organism evidence="17 18">
    <name type="scientific">Hydra vulgaris</name>
    <name type="common">Hydra</name>
    <name type="synonym">Hydra attenuata</name>
    <dbReference type="NCBI Taxonomy" id="6087"/>
    <lineage>
        <taxon>Eukaryota</taxon>
        <taxon>Metazoa</taxon>
        <taxon>Cnidaria</taxon>
        <taxon>Hydrozoa</taxon>
        <taxon>Hydroidolina</taxon>
        <taxon>Anthoathecata</taxon>
        <taxon>Aplanulata</taxon>
        <taxon>Hydridae</taxon>
        <taxon>Hydra</taxon>
    </lineage>
</organism>
<name>A0ABM4C6H7_HYDVU</name>
<keyword evidence="12" id="KW-0325">Glycoprotein</keyword>
<feature type="transmembrane region" description="Helical" evidence="15">
    <location>
        <begin position="277"/>
        <end position="293"/>
    </location>
</feature>
<evidence type="ECO:0000256" key="5">
    <source>
        <dbReference type="ARBA" id="ARBA00022723"/>
    </source>
</evidence>
<accession>A0ABM4C6H7</accession>
<feature type="transmembrane region" description="Helical" evidence="15">
    <location>
        <begin position="380"/>
        <end position="402"/>
    </location>
</feature>
<evidence type="ECO:0000256" key="6">
    <source>
        <dbReference type="ARBA" id="ARBA00022753"/>
    </source>
</evidence>
<keyword evidence="9" id="KW-0915">Sodium</keyword>
<dbReference type="RefSeq" id="XP_065657187.1">
    <property type="nucleotide sequence ID" value="XM_065801115.1"/>
</dbReference>
<keyword evidence="10 15" id="KW-0472">Membrane</keyword>
<feature type="transmembrane region" description="Helical" evidence="15">
    <location>
        <begin position="489"/>
        <end position="513"/>
    </location>
</feature>
<protein>
    <submittedName>
        <fullName evidence="18">Neutral amino acid transporter 9 isoform X3</fullName>
    </submittedName>
</protein>
<dbReference type="Proteomes" id="UP001652625">
    <property type="component" value="Chromosome 07"/>
</dbReference>
<evidence type="ECO:0000256" key="7">
    <source>
        <dbReference type="ARBA" id="ARBA00022970"/>
    </source>
</evidence>
<keyword evidence="7" id="KW-0029">Amino-acid transport</keyword>
<evidence type="ECO:0000256" key="3">
    <source>
        <dbReference type="ARBA" id="ARBA00022448"/>
    </source>
</evidence>
<evidence type="ECO:0000256" key="13">
    <source>
        <dbReference type="ARBA" id="ARBA00023228"/>
    </source>
</evidence>
<evidence type="ECO:0000256" key="8">
    <source>
        <dbReference type="ARBA" id="ARBA00022989"/>
    </source>
</evidence>
<gene>
    <name evidence="18" type="primary">LOC100212807</name>
</gene>
<dbReference type="PANTHER" id="PTHR22950">
    <property type="entry name" value="AMINO ACID TRANSPORTER"/>
    <property type="match status" value="1"/>
</dbReference>
<feature type="domain" description="Amino acid transporter transmembrane" evidence="16">
    <location>
        <begin position="275"/>
        <end position="536"/>
    </location>
</feature>
<evidence type="ECO:0000256" key="4">
    <source>
        <dbReference type="ARBA" id="ARBA00022692"/>
    </source>
</evidence>
<evidence type="ECO:0000256" key="11">
    <source>
        <dbReference type="ARBA" id="ARBA00023157"/>
    </source>
</evidence>
<keyword evidence="4 15" id="KW-0812">Transmembrane</keyword>
<evidence type="ECO:0000256" key="2">
    <source>
        <dbReference type="ARBA" id="ARBA00004155"/>
    </source>
</evidence>
<feature type="transmembrane region" description="Helical" evidence="15">
    <location>
        <begin position="187"/>
        <end position="207"/>
    </location>
</feature>
<evidence type="ECO:0000259" key="16">
    <source>
        <dbReference type="Pfam" id="PF01490"/>
    </source>
</evidence>
<keyword evidence="6" id="KW-0967">Endosome</keyword>
<feature type="transmembrane region" description="Helical" evidence="15">
    <location>
        <begin position="305"/>
        <end position="325"/>
    </location>
</feature>
<evidence type="ECO:0000256" key="9">
    <source>
        <dbReference type="ARBA" id="ARBA00023053"/>
    </source>
</evidence>
<evidence type="ECO:0000256" key="1">
    <source>
        <dbReference type="ARBA" id="ARBA00004107"/>
    </source>
</evidence>
<evidence type="ECO:0000256" key="12">
    <source>
        <dbReference type="ARBA" id="ARBA00023180"/>
    </source>
</evidence>
<keyword evidence="3" id="KW-0813">Transport</keyword>
<feature type="domain" description="Amino acid transporter transmembrane" evidence="16">
    <location>
        <begin position="107"/>
        <end position="218"/>
    </location>
</feature>
<comment type="subcellular location">
    <subcellularLocation>
        <location evidence="1">Late endosome membrane</location>
        <topology evidence="1">Multi-pass membrane protein</topology>
    </subcellularLocation>
    <subcellularLocation>
        <location evidence="2">Lysosome membrane</location>
        <topology evidence="2">Multi-pass membrane protein</topology>
    </subcellularLocation>
</comment>
<reference evidence="18" key="1">
    <citation type="submission" date="2025-08" db="UniProtKB">
        <authorList>
            <consortium name="RefSeq"/>
        </authorList>
    </citation>
    <scope>IDENTIFICATION</scope>
</reference>
<evidence type="ECO:0000313" key="18">
    <source>
        <dbReference type="RefSeq" id="XP_065657187.1"/>
    </source>
</evidence>
<keyword evidence="13" id="KW-0458">Lysosome</keyword>
<dbReference type="Pfam" id="PF01490">
    <property type="entry name" value="Aa_trans"/>
    <property type="match status" value="2"/>
</dbReference>
<dbReference type="InterPro" id="IPR013057">
    <property type="entry name" value="AA_transpt_TM"/>
</dbReference>
<feature type="transmembrane region" description="Helical" evidence="15">
    <location>
        <begin position="422"/>
        <end position="448"/>
    </location>
</feature>
<feature type="transmembrane region" description="Helical" evidence="15">
    <location>
        <begin position="345"/>
        <end position="368"/>
    </location>
</feature>
<evidence type="ECO:0000256" key="14">
    <source>
        <dbReference type="ARBA" id="ARBA00038442"/>
    </source>
</evidence>
<dbReference type="PANTHER" id="PTHR22950:SF244">
    <property type="entry name" value="NEUTRAL AMINO ACID TRANSPORTER 9"/>
    <property type="match status" value="1"/>
</dbReference>
<feature type="transmembrane region" description="Helical" evidence="15">
    <location>
        <begin position="110"/>
        <end position="131"/>
    </location>
</feature>
<proteinExistence type="inferred from homology"/>
<feature type="transmembrane region" description="Helical" evidence="15">
    <location>
        <begin position="460"/>
        <end position="483"/>
    </location>
</feature>
<evidence type="ECO:0000313" key="17">
    <source>
        <dbReference type="Proteomes" id="UP001652625"/>
    </source>
</evidence>
<feature type="transmembrane region" description="Helical" evidence="15">
    <location>
        <begin position="137"/>
        <end position="159"/>
    </location>
</feature>
<keyword evidence="5" id="KW-0479">Metal-binding</keyword>
<evidence type="ECO:0000256" key="10">
    <source>
        <dbReference type="ARBA" id="ARBA00023136"/>
    </source>
</evidence>
<comment type="similarity">
    <text evidence="14">Belongs to the amino acid/polyamine transporter 2 family. SLC38A9 subfamily.</text>
</comment>
<keyword evidence="11" id="KW-1015">Disulfide bond</keyword>
<dbReference type="GeneID" id="100212807"/>
<keyword evidence="8 15" id="KW-1133">Transmembrane helix</keyword>
<keyword evidence="17" id="KW-1185">Reference proteome</keyword>
<feature type="transmembrane region" description="Helical" evidence="15">
    <location>
        <begin position="525"/>
        <end position="545"/>
    </location>
</feature>